<dbReference type="EMBL" id="CP061799">
    <property type="protein sequence ID" value="QTA80702.1"/>
    <property type="molecule type" value="Genomic_DNA"/>
</dbReference>
<gene>
    <name evidence="2" type="ORF">dnl_30140</name>
</gene>
<proteinExistence type="predicted"/>
<dbReference type="Gene3D" id="3.40.50.2300">
    <property type="match status" value="2"/>
</dbReference>
<name>A0A975B8P8_9BACT</name>
<organism evidence="2 3">
    <name type="scientific">Desulfonema limicola</name>
    <dbReference type="NCBI Taxonomy" id="45656"/>
    <lineage>
        <taxon>Bacteria</taxon>
        <taxon>Pseudomonadati</taxon>
        <taxon>Thermodesulfobacteriota</taxon>
        <taxon>Desulfobacteria</taxon>
        <taxon>Desulfobacterales</taxon>
        <taxon>Desulfococcaceae</taxon>
        <taxon>Desulfonema</taxon>
    </lineage>
</organism>
<dbReference type="Pfam" id="PF04392">
    <property type="entry name" value="ABC_sub_bind"/>
    <property type="match status" value="1"/>
</dbReference>
<protein>
    <submittedName>
        <fullName evidence="2">ABC transporter, substrate-binding protein</fullName>
    </submittedName>
</protein>
<evidence type="ECO:0000256" key="1">
    <source>
        <dbReference type="SAM" id="SignalP"/>
    </source>
</evidence>
<dbReference type="PANTHER" id="PTHR35271">
    <property type="entry name" value="ABC TRANSPORTER, SUBSTRATE-BINDING LIPOPROTEIN-RELATED"/>
    <property type="match status" value="1"/>
</dbReference>
<keyword evidence="3" id="KW-1185">Reference proteome</keyword>
<sequence length="381" mass="43664">MKYIYLILILILLFSPVTSSLSYAGSEPDWKTSPSLNNGAKWQIAYYQGGEYIPYNKTLAAVIKRLMELDWIENTGISAIQGRDSKEIWNWLSTQAESKYIQFVPDGYYCTKWDRKLRQDISKKIIKRLASTKDIDLVLGMGTWAGQILANNSHQIPVMIISCLDPLASGIIKNPYDSGYDHIYVHVDTLRFEMQIRGFYKTIRFKKLGIAYQDNLNGRSYAALDIVKQMAEQYGFEIIPCHTQIGGDLQKAEQSVIQCFKQLAEKADAIYVTMQLGVNPNTVPELVKIANKSHIPTFSQMGRHEVEQGILMTIEQTDFQYTGDFYAEIAAKILNKAVPRKLPMFFKQPYRWEFNFETAQKIGLDLSSLNLEEDSFYNPDF</sequence>
<dbReference type="InterPro" id="IPR007487">
    <property type="entry name" value="ABC_transpt-TYRBP-like"/>
</dbReference>
<evidence type="ECO:0000313" key="2">
    <source>
        <dbReference type="EMBL" id="QTA80702.1"/>
    </source>
</evidence>
<reference evidence="2" key="1">
    <citation type="journal article" date="2021" name="Microb. Physiol.">
        <title>Proteogenomic Insights into the Physiology of Marine, Sulfate-Reducing, Filamentous Desulfonema limicola and Desulfonema magnum.</title>
        <authorList>
            <person name="Schnaars V."/>
            <person name="Wohlbrand L."/>
            <person name="Scheve S."/>
            <person name="Hinrichs C."/>
            <person name="Reinhardt R."/>
            <person name="Rabus R."/>
        </authorList>
    </citation>
    <scope>NUCLEOTIDE SEQUENCE</scope>
    <source>
        <strain evidence="2">5ac10</strain>
    </source>
</reference>
<dbReference type="Proteomes" id="UP000663720">
    <property type="component" value="Chromosome"/>
</dbReference>
<dbReference type="AlphaFoldDB" id="A0A975B8P8"/>
<feature type="chain" id="PRO_5037515012" evidence="1">
    <location>
        <begin position="25"/>
        <end position="381"/>
    </location>
</feature>
<feature type="signal peptide" evidence="1">
    <location>
        <begin position="1"/>
        <end position="24"/>
    </location>
</feature>
<dbReference type="PANTHER" id="PTHR35271:SF1">
    <property type="entry name" value="ABC TRANSPORTER, SUBSTRATE-BINDING LIPOPROTEIN"/>
    <property type="match status" value="1"/>
</dbReference>
<dbReference type="RefSeq" id="WP_207692315.1">
    <property type="nucleotide sequence ID" value="NZ_CP061799.1"/>
</dbReference>
<dbReference type="KEGG" id="dli:dnl_30140"/>
<accession>A0A975B8P8</accession>
<evidence type="ECO:0000313" key="3">
    <source>
        <dbReference type="Proteomes" id="UP000663720"/>
    </source>
</evidence>
<keyword evidence="1" id="KW-0732">Signal</keyword>